<dbReference type="SUPFAM" id="SSF49899">
    <property type="entry name" value="Concanavalin A-like lectins/glucanases"/>
    <property type="match status" value="1"/>
</dbReference>
<organism evidence="3 4">
    <name type="scientific">Lactarius akahatsu</name>
    <dbReference type="NCBI Taxonomy" id="416441"/>
    <lineage>
        <taxon>Eukaryota</taxon>
        <taxon>Fungi</taxon>
        <taxon>Dikarya</taxon>
        <taxon>Basidiomycota</taxon>
        <taxon>Agaricomycotina</taxon>
        <taxon>Agaricomycetes</taxon>
        <taxon>Russulales</taxon>
        <taxon>Russulaceae</taxon>
        <taxon>Lactarius</taxon>
    </lineage>
</organism>
<evidence type="ECO:0000313" key="4">
    <source>
        <dbReference type="Proteomes" id="UP001201163"/>
    </source>
</evidence>
<keyword evidence="1" id="KW-0732">Signal</keyword>
<dbReference type="GO" id="GO:0004553">
    <property type="term" value="F:hydrolase activity, hydrolyzing O-glycosyl compounds"/>
    <property type="evidence" value="ECO:0007669"/>
    <property type="project" value="InterPro"/>
</dbReference>
<dbReference type="Pfam" id="PF26113">
    <property type="entry name" value="GH16_XgeA"/>
    <property type="match status" value="1"/>
</dbReference>
<evidence type="ECO:0000256" key="1">
    <source>
        <dbReference type="SAM" id="SignalP"/>
    </source>
</evidence>
<dbReference type="PANTHER" id="PTHR10963">
    <property type="entry name" value="GLYCOSYL HYDROLASE-RELATED"/>
    <property type="match status" value="1"/>
</dbReference>
<dbReference type="Gene3D" id="2.60.120.200">
    <property type="match status" value="1"/>
</dbReference>
<dbReference type="CDD" id="cd02181">
    <property type="entry name" value="GH16_fungal_Lam16A_glucanase"/>
    <property type="match status" value="1"/>
</dbReference>
<dbReference type="InterPro" id="IPR013320">
    <property type="entry name" value="ConA-like_dom_sf"/>
</dbReference>
<gene>
    <name evidence="3" type="ORF">EDB92DRAFT_2033598</name>
</gene>
<dbReference type="GO" id="GO:0009251">
    <property type="term" value="P:glucan catabolic process"/>
    <property type="evidence" value="ECO:0007669"/>
    <property type="project" value="TreeGrafter"/>
</dbReference>
<keyword evidence="4" id="KW-1185">Reference proteome</keyword>
<comment type="caution">
    <text evidence="3">The sequence shown here is derived from an EMBL/GenBank/DDBJ whole genome shotgun (WGS) entry which is preliminary data.</text>
</comment>
<dbReference type="PANTHER" id="PTHR10963:SF24">
    <property type="entry name" value="GLYCOSIDASE C21B10.07-RELATED"/>
    <property type="match status" value="1"/>
</dbReference>
<evidence type="ECO:0000313" key="3">
    <source>
        <dbReference type="EMBL" id="KAH8984634.1"/>
    </source>
</evidence>
<protein>
    <submittedName>
        <fullName evidence="3">Endo-beta-glucanase</fullName>
    </submittedName>
</protein>
<dbReference type="InterPro" id="IPR050546">
    <property type="entry name" value="Glycosyl_Hydrlase_16"/>
</dbReference>
<dbReference type="EMBL" id="JAKELL010000074">
    <property type="protein sequence ID" value="KAH8984634.1"/>
    <property type="molecule type" value="Genomic_DNA"/>
</dbReference>
<sequence length="304" mass="32017">MKTIAPLLLLFLLAPQALARTYSVADTYQGANFFDTFQFFTGADPTHGRSKGLATVSGGNFIIRADHTTQLDPSGPGRNSVRITSNKQYDTHVSIYNVVHMPQGCGTWPAIWENGANWPAGGEIDIVEGVNDQGSNLVSLHTSPGCSMPASRAETGSHTGLDCNTAANGNAGCGARFTDGNSYGPSFNANGGGWYALERTNSFIKVWFWGRGSGSTPAEVANGAGSINTDTWGTPAAYFPNAQCDIGAHFGPASIIINIDLCGDWAGNVYSSSGCPGSCVDLVNNNPGAFSGAFFEFSWVKVYQ</sequence>
<feature type="domain" description="GH16" evidence="2">
    <location>
        <begin position="20"/>
        <end position="304"/>
    </location>
</feature>
<reference evidence="3" key="1">
    <citation type="submission" date="2022-01" db="EMBL/GenBank/DDBJ databases">
        <title>Comparative genomics reveals a dynamic genome evolution in the ectomycorrhizal milk-cap (Lactarius) mushrooms.</title>
        <authorList>
            <consortium name="DOE Joint Genome Institute"/>
            <person name="Lebreton A."/>
            <person name="Tang N."/>
            <person name="Kuo A."/>
            <person name="LaButti K."/>
            <person name="Drula E."/>
            <person name="Barry K."/>
            <person name="Clum A."/>
            <person name="Lipzen A."/>
            <person name="Mousain D."/>
            <person name="Ng V."/>
            <person name="Wang R."/>
            <person name="Wang X."/>
            <person name="Dai Y."/>
            <person name="Henrissat B."/>
            <person name="Grigoriev I.V."/>
            <person name="Guerin-Laguette A."/>
            <person name="Yu F."/>
            <person name="Martin F.M."/>
        </authorList>
    </citation>
    <scope>NUCLEOTIDE SEQUENCE</scope>
    <source>
        <strain evidence="3">QP</strain>
    </source>
</reference>
<dbReference type="Proteomes" id="UP001201163">
    <property type="component" value="Unassembled WGS sequence"/>
</dbReference>
<evidence type="ECO:0000259" key="2">
    <source>
        <dbReference type="PROSITE" id="PS51762"/>
    </source>
</evidence>
<accession>A0AAD4LAR0</accession>
<dbReference type="AlphaFoldDB" id="A0AAD4LAR0"/>
<feature type="signal peptide" evidence="1">
    <location>
        <begin position="1"/>
        <end position="19"/>
    </location>
</feature>
<name>A0AAD4LAR0_9AGAM</name>
<proteinExistence type="predicted"/>
<dbReference type="InterPro" id="IPR000757">
    <property type="entry name" value="Beta-glucanase-like"/>
</dbReference>
<feature type="chain" id="PRO_5042119769" evidence="1">
    <location>
        <begin position="20"/>
        <end position="304"/>
    </location>
</feature>
<dbReference type="PROSITE" id="PS51762">
    <property type="entry name" value="GH16_2"/>
    <property type="match status" value="1"/>
</dbReference>